<organism evidence="2 3">
    <name type="scientific">Pedobacter steynii</name>
    <dbReference type="NCBI Taxonomy" id="430522"/>
    <lineage>
        <taxon>Bacteria</taxon>
        <taxon>Pseudomonadati</taxon>
        <taxon>Bacteroidota</taxon>
        <taxon>Sphingobacteriia</taxon>
        <taxon>Sphingobacteriales</taxon>
        <taxon>Sphingobacteriaceae</taxon>
        <taxon>Pedobacter</taxon>
    </lineage>
</organism>
<proteinExistence type="predicted"/>
<keyword evidence="1" id="KW-0812">Transmembrane</keyword>
<keyword evidence="3" id="KW-1185">Reference proteome</keyword>
<feature type="transmembrane region" description="Helical" evidence="1">
    <location>
        <begin position="5"/>
        <end position="22"/>
    </location>
</feature>
<gene>
    <name evidence="2" type="ORF">BFS30_04515</name>
</gene>
<feature type="transmembrane region" description="Helical" evidence="1">
    <location>
        <begin position="90"/>
        <end position="114"/>
    </location>
</feature>
<dbReference type="AlphaFoldDB" id="A0A1D7QCQ5"/>
<reference evidence="2 3" key="1">
    <citation type="submission" date="2016-08" db="EMBL/GenBank/DDBJ databases">
        <authorList>
            <person name="Seilhamer J.J."/>
        </authorList>
    </citation>
    <scope>NUCLEOTIDE SEQUENCE [LARGE SCALE GENOMIC DNA]</scope>
    <source>
        <strain evidence="2 3">DX4</strain>
    </source>
</reference>
<name>A0A1D7QCQ5_9SPHI</name>
<evidence type="ECO:0000256" key="1">
    <source>
        <dbReference type="SAM" id="Phobius"/>
    </source>
</evidence>
<evidence type="ECO:0000313" key="2">
    <source>
        <dbReference type="EMBL" id="AOM76480.1"/>
    </source>
</evidence>
<sequence>MFRILSYFNIFMAIVYLLMFLLNGNLLIIFGVLMVIVFSTLVIKMIQSQGRSNLIHYALGLGSLGFAGFLLFGLVHIIKSSIAYHYFSNTLNYTVVTSLFVLSMVVHFILFCFYRTPA</sequence>
<evidence type="ECO:0000313" key="3">
    <source>
        <dbReference type="Proteomes" id="UP000094313"/>
    </source>
</evidence>
<dbReference type="KEGG" id="psty:BFS30_04515"/>
<dbReference type="Proteomes" id="UP000094313">
    <property type="component" value="Chromosome"/>
</dbReference>
<feature type="transmembrane region" description="Helical" evidence="1">
    <location>
        <begin position="28"/>
        <end position="46"/>
    </location>
</feature>
<protein>
    <submittedName>
        <fullName evidence="2">Uncharacterized protein</fullName>
    </submittedName>
</protein>
<accession>A0A1D7QCQ5</accession>
<dbReference type="EMBL" id="CP017141">
    <property type="protein sequence ID" value="AOM76480.1"/>
    <property type="molecule type" value="Genomic_DNA"/>
</dbReference>
<feature type="transmembrane region" description="Helical" evidence="1">
    <location>
        <begin position="58"/>
        <end position="78"/>
    </location>
</feature>
<keyword evidence="1" id="KW-1133">Transmembrane helix</keyword>
<keyword evidence="1" id="KW-0472">Membrane</keyword>